<dbReference type="EMBL" id="NAFL01000237">
    <property type="protein sequence ID" value="OSJ33928.1"/>
    <property type="molecule type" value="Genomic_DNA"/>
</dbReference>
<comment type="caution">
    <text evidence="3">The sequence shown here is derived from an EMBL/GenBank/DDBJ whole genome shotgun (WGS) entry which is preliminary data.</text>
</comment>
<gene>
    <name evidence="3" type="ORF">BSZ19_14185</name>
</gene>
<protein>
    <submittedName>
        <fullName evidence="3">Uncharacterized protein</fullName>
    </submittedName>
</protein>
<feature type="compositionally biased region" description="Basic and acidic residues" evidence="1">
    <location>
        <begin position="30"/>
        <end position="40"/>
    </location>
</feature>
<feature type="transmembrane region" description="Helical" evidence="2">
    <location>
        <begin position="73"/>
        <end position="93"/>
    </location>
</feature>
<evidence type="ECO:0000313" key="3">
    <source>
        <dbReference type="EMBL" id="OSJ33928.1"/>
    </source>
</evidence>
<proteinExistence type="predicted"/>
<evidence type="ECO:0000313" key="4">
    <source>
        <dbReference type="Proteomes" id="UP000193335"/>
    </source>
</evidence>
<keyword evidence="2" id="KW-0472">Membrane</keyword>
<keyword evidence="2" id="KW-0812">Transmembrane</keyword>
<evidence type="ECO:0000256" key="1">
    <source>
        <dbReference type="SAM" id="MobiDB-lite"/>
    </source>
</evidence>
<accession>A0A1Y2JSM8</accession>
<organism evidence="3 4">
    <name type="scientific">Bradyrhizobium japonicum</name>
    <dbReference type="NCBI Taxonomy" id="375"/>
    <lineage>
        <taxon>Bacteria</taxon>
        <taxon>Pseudomonadati</taxon>
        <taxon>Pseudomonadota</taxon>
        <taxon>Alphaproteobacteria</taxon>
        <taxon>Hyphomicrobiales</taxon>
        <taxon>Nitrobacteraceae</taxon>
        <taxon>Bradyrhizobium</taxon>
    </lineage>
</organism>
<evidence type="ECO:0000256" key="2">
    <source>
        <dbReference type="SAM" id="Phobius"/>
    </source>
</evidence>
<keyword evidence="2" id="KW-1133">Transmembrane helix</keyword>
<sequence length="96" mass="10302">MVEARLPRIDQRIGMDLKEASIMTEASGLVDDHIADESAGHKPPGAAEPTSRSARPDPDSRPTAGLSDQLREIARAAPLQAVFGAFLLGVLMARRR</sequence>
<reference evidence="3 4" key="1">
    <citation type="submission" date="2017-03" db="EMBL/GenBank/DDBJ databases">
        <title>Whole genome sequences of fourteen strains of Bradyrhizobium canariense and one strain of Bradyrhizobium japonicum isolated from Lupinus (Papilionoideae: Genisteae) species in Algeria.</title>
        <authorList>
            <person name="Crovadore J."/>
            <person name="Chekireb D."/>
            <person name="Brachmann A."/>
            <person name="Chablais R."/>
            <person name="Cochard B."/>
            <person name="Lefort F."/>
        </authorList>
    </citation>
    <scope>NUCLEOTIDE SEQUENCE [LARGE SCALE GENOMIC DNA]</scope>
    <source>
        <strain evidence="3 4">UBMA197</strain>
    </source>
</reference>
<feature type="region of interest" description="Disordered" evidence="1">
    <location>
        <begin position="28"/>
        <end position="65"/>
    </location>
</feature>
<dbReference type="AlphaFoldDB" id="A0A1Y2JSM8"/>
<dbReference type="Proteomes" id="UP000193335">
    <property type="component" value="Unassembled WGS sequence"/>
</dbReference>
<name>A0A1Y2JSM8_BRAJP</name>